<dbReference type="InterPro" id="IPR013154">
    <property type="entry name" value="ADH-like_N"/>
</dbReference>
<dbReference type="InterPro" id="IPR020843">
    <property type="entry name" value="ER"/>
</dbReference>
<dbReference type="Gene3D" id="3.90.180.10">
    <property type="entry name" value="Medium-chain alcohol dehydrogenases, catalytic domain"/>
    <property type="match status" value="1"/>
</dbReference>
<dbReference type="InterPro" id="IPR050700">
    <property type="entry name" value="YIM1/Zinc_Alcohol_DH_Fams"/>
</dbReference>
<dbReference type="SUPFAM" id="SSF50129">
    <property type="entry name" value="GroES-like"/>
    <property type="match status" value="1"/>
</dbReference>
<dbReference type="AlphaFoldDB" id="A0A345HJ78"/>
<sequence length="314" mass="32808">MRRIQYHRYGAPDTMRLQDFVLPSPREGEVAVSVVAAAVNPIDWKVRQGELKMMTGRSFPRAMGSDFAGTVTAVGPGVTGLKPGDEVYGITPLKPSGAFAEAVIAPASHLALKPAGLSFEQAAALATPAVMAFAGLVDRARLQAGQRVFVNGATGGVGEAVVQLARSLGATVSGTSGPTSQHRAIGLDRVYDYTAVDPAGQSELQGAFDVVYDTNGFLPVKTATRLLNKSGVYLDINATPAKFAHAAVIRRHKIFFCKPDTKTLTAAADRAAAGGIRMSIGETVRLEDAIGLIAGLEKGRKINGKGLILAGPNN</sequence>
<feature type="domain" description="Enoyl reductase (ER)" evidence="1">
    <location>
        <begin position="10"/>
        <end position="308"/>
    </location>
</feature>
<evidence type="ECO:0000313" key="2">
    <source>
        <dbReference type="EMBL" id="AXG76752.1"/>
    </source>
</evidence>
<dbReference type="Proteomes" id="UP000253868">
    <property type="component" value="Chromosome"/>
</dbReference>
<dbReference type="CDD" id="cd08267">
    <property type="entry name" value="MDR1"/>
    <property type="match status" value="1"/>
</dbReference>
<dbReference type="RefSeq" id="WP_114658131.1">
    <property type="nucleotide sequence ID" value="NZ_CP031194.1"/>
</dbReference>
<dbReference type="SUPFAM" id="SSF51735">
    <property type="entry name" value="NAD(P)-binding Rossmann-fold domains"/>
    <property type="match status" value="1"/>
</dbReference>
<proteinExistence type="predicted"/>
<dbReference type="KEGG" id="spad:DVK44_02625"/>
<dbReference type="GO" id="GO:0016491">
    <property type="term" value="F:oxidoreductase activity"/>
    <property type="evidence" value="ECO:0007669"/>
    <property type="project" value="InterPro"/>
</dbReference>
<gene>
    <name evidence="2" type="ORF">DVK44_02625</name>
</gene>
<protein>
    <submittedName>
        <fullName evidence="2">NAD(P)-dependent alcohol dehydrogenase</fullName>
    </submittedName>
</protein>
<evidence type="ECO:0000259" key="1">
    <source>
        <dbReference type="SMART" id="SM00829"/>
    </source>
</evidence>
<dbReference type="Pfam" id="PF13602">
    <property type="entry name" value="ADH_zinc_N_2"/>
    <property type="match status" value="1"/>
</dbReference>
<dbReference type="EMBL" id="CP031194">
    <property type="protein sequence ID" value="AXG76752.1"/>
    <property type="molecule type" value="Genomic_DNA"/>
</dbReference>
<dbReference type="PANTHER" id="PTHR11695:SF294">
    <property type="entry name" value="RETICULON-4-INTERACTING PROTEIN 1, MITOCHONDRIAL"/>
    <property type="match status" value="1"/>
</dbReference>
<dbReference type="PANTHER" id="PTHR11695">
    <property type="entry name" value="ALCOHOL DEHYDROGENASE RELATED"/>
    <property type="match status" value="1"/>
</dbReference>
<dbReference type="SMART" id="SM00829">
    <property type="entry name" value="PKS_ER"/>
    <property type="match status" value="1"/>
</dbReference>
<evidence type="ECO:0000313" key="3">
    <source>
        <dbReference type="Proteomes" id="UP000253868"/>
    </source>
</evidence>
<name>A0A345HJ78_9ACTN</name>
<dbReference type="InterPro" id="IPR011032">
    <property type="entry name" value="GroES-like_sf"/>
</dbReference>
<reference evidence="3" key="1">
    <citation type="submission" date="2018-07" db="EMBL/GenBank/DDBJ databases">
        <authorList>
            <person name="Zhao J."/>
        </authorList>
    </citation>
    <scope>NUCLEOTIDE SEQUENCE [LARGE SCALE GENOMIC DNA]</scope>
    <source>
        <strain evidence="3">GSSD-12</strain>
    </source>
</reference>
<keyword evidence="3" id="KW-1185">Reference proteome</keyword>
<accession>A0A345HJ78</accession>
<dbReference type="Gene3D" id="3.40.50.720">
    <property type="entry name" value="NAD(P)-binding Rossmann-like Domain"/>
    <property type="match status" value="1"/>
</dbReference>
<dbReference type="InterPro" id="IPR036291">
    <property type="entry name" value="NAD(P)-bd_dom_sf"/>
</dbReference>
<dbReference type="OrthoDB" id="3613651at2"/>
<dbReference type="Pfam" id="PF08240">
    <property type="entry name" value="ADH_N"/>
    <property type="match status" value="1"/>
</dbReference>
<organism evidence="2 3">
    <name type="scientific">Streptomyces paludis</name>
    <dbReference type="NCBI Taxonomy" id="2282738"/>
    <lineage>
        <taxon>Bacteria</taxon>
        <taxon>Bacillati</taxon>
        <taxon>Actinomycetota</taxon>
        <taxon>Actinomycetes</taxon>
        <taxon>Kitasatosporales</taxon>
        <taxon>Streptomycetaceae</taxon>
        <taxon>Streptomyces</taxon>
    </lineage>
</organism>